<evidence type="ECO:0000256" key="3">
    <source>
        <dbReference type="ARBA" id="ARBA00015157"/>
    </source>
</evidence>
<dbReference type="GeneTree" id="ENSGT00390000010923"/>
<feature type="region of interest" description="Disordered" evidence="6">
    <location>
        <begin position="215"/>
        <end position="255"/>
    </location>
</feature>
<dbReference type="GO" id="GO:0006274">
    <property type="term" value="P:DNA replication termination"/>
    <property type="evidence" value="ECO:0007669"/>
    <property type="project" value="TreeGrafter"/>
</dbReference>
<evidence type="ECO:0000256" key="4">
    <source>
        <dbReference type="ARBA" id="ARBA00030367"/>
    </source>
</evidence>
<proteinExistence type="inferred from homology"/>
<dbReference type="Ensembl" id="ENSUMAT00000003870.1">
    <property type="protein sequence ID" value="ENSUMAP00000003132.1"/>
    <property type="gene ID" value="ENSUMAG00000002707.1"/>
</dbReference>
<dbReference type="GO" id="GO:0005634">
    <property type="term" value="C:nucleus"/>
    <property type="evidence" value="ECO:0007669"/>
    <property type="project" value="TreeGrafter"/>
</dbReference>
<sequence length="277" mass="30588">MGCDGGTIPKRHELVKGPKKVEKVDKDAELVAQWNYCTISQEILRRPIVACELGRLYNKDAVIEFLLDKSSEKALGKAASHIKSIKNVTELRLSDNPAWEGDKGNTKGDKHDDLQRARFICPVVGLEMNGRHRFCFLRCCGCVFSERALKEIKAEVCHTCGAAFQEDDVIVLNGTKEDVETLKSRMEERRLRTKLGKQQMGALLEKSGSLCVEPQRGPLPTAKNRKLTSPFSRLIAPPSAPRRSQPTGSPTRPTASEARAALLATQAVWALLGPVLC</sequence>
<evidence type="ECO:0000256" key="6">
    <source>
        <dbReference type="SAM" id="MobiDB-lite"/>
    </source>
</evidence>
<comment type="similarity">
    <text evidence="1">Belongs to the rtf2 family.</text>
</comment>
<dbReference type="CDD" id="cd16653">
    <property type="entry name" value="RING-like_Rtf2"/>
    <property type="match status" value="1"/>
</dbReference>
<gene>
    <name evidence="7" type="primary">RTF2</name>
</gene>
<dbReference type="InterPro" id="IPR006735">
    <property type="entry name" value="Rtf2"/>
</dbReference>
<comment type="function">
    <text evidence="5">Replication termination factor which is a component of the elongating replisome. Required for ATR pathway signaling upon DNA damage and has a positive activity during DNA replication. Might function to facilitate fork pausing at replication fork barriers like the rDNA. May be globally required to stimulate ATR signaling after the fork stalls or encounters a lesion. Interacts with nascent DNA.</text>
</comment>
<protein>
    <recommendedName>
        <fullName evidence="3">Replication termination factor 2</fullName>
    </recommendedName>
    <alternativeName>
        <fullName evidence="4">Replication termination factor 2 domain-containing protein 1</fullName>
    </alternativeName>
</protein>
<evidence type="ECO:0000256" key="5">
    <source>
        <dbReference type="ARBA" id="ARBA00045189"/>
    </source>
</evidence>
<dbReference type="PANTHER" id="PTHR12775:SF0">
    <property type="entry name" value="REPLICATION TERMINATION FACTOR 2"/>
    <property type="match status" value="1"/>
</dbReference>
<comment type="subunit">
    <text evidence="2">Interacts with DDI2; probably also interacts with DDI1.</text>
</comment>
<dbReference type="AlphaFoldDB" id="A0A452T5P6"/>
<evidence type="ECO:0000256" key="1">
    <source>
        <dbReference type="ARBA" id="ARBA00009885"/>
    </source>
</evidence>
<evidence type="ECO:0000313" key="7">
    <source>
        <dbReference type="Ensembl" id="ENSUMAP00000003132"/>
    </source>
</evidence>
<feature type="compositionally biased region" description="Polar residues" evidence="6">
    <location>
        <begin position="242"/>
        <end position="254"/>
    </location>
</feature>
<accession>A0A452T5P6</accession>
<dbReference type="InterPro" id="IPR027799">
    <property type="entry name" value="Rtf2_RING-finger"/>
</dbReference>
<reference evidence="7" key="1">
    <citation type="submission" date="2019-03" db="UniProtKB">
        <authorList>
            <consortium name="Ensembl"/>
        </authorList>
    </citation>
    <scope>IDENTIFICATION</scope>
</reference>
<dbReference type="PANTHER" id="PTHR12775">
    <property type="entry name" value="PROTEIN C20ORF43 HOMOLOG"/>
    <property type="match status" value="1"/>
</dbReference>
<name>A0A452T5P6_URSMA</name>
<dbReference type="Pfam" id="PF04641">
    <property type="entry name" value="Rtf2"/>
    <property type="match status" value="1"/>
</dbReference>
<organism evidence="7">
    <name type="scientific">Ursus maritimus</name>
    <name type="common">Polar bear</name>
    <name type="synonym">Thalarctos maritimus</name>
    <dbReference type="NCBI Taxonomy" id="29073"/>
    <lineage>
        <taxon>Eukaryota</taxon>
        <taxon>Metazoa</taxon>
        <taxon>Chordata</taxon>
        <taxon>Craniata</taxon>
        <taxon>Vertebrata</taxon>
        <taxon>Euteleostomi</taxon>
        <taxon>Mammalia</taxon>
        <taxon>Eutheria</taxon>
        <taxon>Laurasiatheria</taxon>
        <taxon>Carnivora</taxon>
        <taxon>Caniformia</taxon>
        <taxon>Ursidae</taxon>
        <taxon>Ursus</taxon>
    </lineage>
</organism>
<evidence type="ECO:0000256" key="2">
    <source>
        <dbReference type="ARBA" id="ARBA00011224"/>
    </source>
</evidence>